<comment type="caution">
    <text evidence="3">The sequence shown here is derived from an EMBL/GenBank/DDBJ whole genome shotgun (WGS) entry which is preliminary data.</text>
</comment>
<evidence type="ECO:0000256" key="1">
    <source>
        <dbReference type="SAM" id="MobiDB-lite"/>
    </source>
</evidence>
<dbReference type="AlphaFoldDB" id="A0A5D3AQ22"/>
<dbReference type="InterPro" id="IPR007021">
    <property type="entry name" value="DUF659"/>
</dbReference>
<accession>A0A5D3AQ22</accession>
<dbReference type="EMBL" id="NIDF01000145">
    <property type="protein sequence ID" value="TYJ52261.1"/>
    <property type="molecule type" value="Genomic_DNA"/>
</dbReference>
<dbReference type="Proteomes" id="UP000322245">
    <property type="component" value="Unassembled WGS sequence"/>
</dbReference>
<gene>
    <name evidence="3" type="ORF">B9479_007135</name>
</gene>
<evidence type="ECO:0000259" key="2">
    <source>
        <dbReference type="Pfam" id="PF04937"/>
    </source>
</evidence>
<feature type="domain" description="DUF659" evidence="2">
    <location>
        <begin position="171"/>
        <end position="306"/>
    </location>
</feature>
<organism evidence="3 4">
    <name type="scientific">Cryptococcus floricola</name>
    <dbReference type="NCBI Taxonomy" id="2591691"/>
    <lineage>
        <taxon>Eukaryota</taxon>
        <taxon>Fungi</taxon>
        <taxon>Dikarya</taxon>
        <taxon>Basidiomycota</taxon>
        <taxon>Agaricomycotina</taxon>
        <taxon>Tremellomycetes</taxon>
        <taxon>Tremellales</taxon>
        <taxon>Cryptococcaceae</taxon>
        <taxon>Cryptococcus</taxon>
    </lineage>
</organism>
<sequence length="445" mass="50226">MTSKGRPPHPLWQHFTKVSPNDELAKLYSVKSMANDQHYNAWCNGCLLASKGRAIEAGWQPQKTTLSDMEFQRHLDVYARKDCPHVRGVTDNMVRHLRECPNLPLSTLGQLRTTIDAAVSKKGSTLPTPSTEEETPHPSSVKKGPVQSTLRITPQLCCDVSRQFLQIANQPTRQLIVGSMLEEQTRRLDQSIKHELRGKEVTLISDGWNNIKHEHLVAFLLLYRSQGTVRAYSTGVKDVSSEAKTGINAHKLLMDERERIEKHHDVKVICVCTDAGSDFKMARRLLHSDDKTLINLDCSAHQINLIRPATDFSAPSTCSSGIHGYTASYGLSGTFKLGQIRSIIRPVVTRWTSHDSAARRFLDLQEVIIYIIRDDSEERKDLLQALNLPDAMAARKMPYIRECLRNRSMAQRSLLLAAFTCRLLNISPTMRLIFMMEEADRSGSK</sequence>
<feature type="region of interest" description="Disordered" evidence="1">
    <location>
        <begin position="120"/>
        <end position="146"/>
    </location>
</feature>
<keyword evidence="4" id="KW-1185">Reference proteome</keyword>
<proteinExistence type="predicted"/>
<protein>
    <recommendedName>
        <fullName evidence="2">DUF659 domain-containing protein</fullName>
    </recommendedName>
</protein>
<evidence type="ECO:0000313" key="4">
    <source>
        <dbReference type="Proteomes" id="UP000322245"/>
    </source>
</evidence>
<reference evidence="3 4" key="1">
    <citation type="submission" date="2017-05" db="EMBL/GenBank/DDBJ databases">
        <title>The Genome Sequence of Tsuchiyaea wingfieldii DSM 27421.</title>
        <authorList>
            <person name="Cuomo C."/>
            <person name="Passer A."/>
            <person name="Billmyre B."/>
            <person name="Heitman J."/>
        </authorList>
    </citation>
    <scope>NUCLEOTIDE SEQUENCE [LARGE SCALE GENOMIC DNA]</scope>
    <source>
        <strain evidence="3 4">DSM 27421</strain>
    </source>
</reference>
<dbReference type="SUPFAM" id="SSF53098">
    <property type="entry name" value="Ribonuclease H-like"/>
    <property type="match status" value="1"/>
</dbReference>
<name>A0A5D3AQ22_9TREE</name>
<dbReference type="Pfam" id="PF04937">
    <property type="entry name" value="DUF659"/>
    <property type="match status" value="1"/>
</dbReference>
<dbReference type="InterPro" id="IPR012337">
    <property type="entry name" value="RNaseH-like_sf"/>
</dbReference>
<evidence type="ECO:0000313" key="3">
    <source>
        <dbReference type="EMBL" id="TYJ52261.1"/>
    </source>
</evidence>